<dbReference type="CDD" id="cd00093">
    <property type="entry name" value="HTH_XRE"/>
    <property type="match status" value="1"/>
</dbReference>
<dbReference type="SUPFAM" id="SSF51182">
    <property type="entry name" value="RmlC-like cupins"/>
    <property type="match status" value="1"/>
</dbReference>
<dbReference type="PROSITE" id="PS50943">
    <property type="entry name" value="HTH_CROC1"/>
    <property type="match status" value="1"/>
</dbReference>
<dbReference type="Pfam" id="PF07883">
    <property type="entry name" value="Cupin_2"/>
    <property type="match status" value="1"/>
</dbReference>
<dbReference type="PANTHER" id="PTHR46797:SF25">
    <property type="entry name" value="TRANSCRIPTIONAL REGULATOR"/>
    <property type="match status" value="1"/>
</dbReference>
<evidence type="ECO:0000259" key="2">
    <source>
        <dbReference type="PROSITE" id="PS50943"/>
    </source>
</evidence>
<dbReference type="GO" id="GO:0005829">
    <property type="term" value="C:cytosol"/>
    <property type="evidence" value="ECO:0007669"/>
    <property type="project" value="TreeGrafter"/>
</dbReference>
<dbReference type="InterPro" id="IPR011051">
    <property type="entry name" value="RmlC_Cupin_sf"/>
</dbReference>
<proteinExistence type="predicted"/>
<dbReference type="Gene3D" id="2.60.120.10">
    <property type="entry name" value="Jelly Rolls"/>
    <property type="match status" value="1"/>
</dbReference>
<dbReference type="OrthoDB" id="34624at2"/>
<sequence>MDEIHKKIKDIRLRNGLTLKELSEKTDLSISFLSQVERGTSSLAITSLKKIADALNVKITEFFETESNDNYLVKVGHQKPFKIEGSDFTYVRLSGEFNGRVLEPMLVTLAPNQKRTQTFNHPGEEFYYVLKGAALFNVDNQEYLIRQGDSLHFPSTCPHFVENVLDEEAVLLCVLTPVIF</sequence>
<dbReference type="RefSeq" id="WP_042409853.1">
    <property type="nucleotide sequence ID" value="NZ_BAWO01000034.1"/>
</dbReference>
<dbReference type="InterPro" id="IPR013096">
    <property type="entry name" value="Cupin_2"/>
</dbReference>
<gene>
    <name evidence="3" type="ORF">GCA01S_034_00180</name>
</gene>
<keyword evidence="1 3" id="KW-0238">DNA-binding</keyword>
<evidence type="ECO:0000313" key="3">
    <source>
        <dbReference type="EMBL" id="GAJ40242.1"/>
    </source>
</evidence>
<dbReference type="Gene3D" id="1.10.260.40">
    <property type="entry name" value="lambda repressor-like DNA-binding domains"/>
    <property type="match status" value="1"/>
</dbReference>
<dbReference type="PANTHER" id="PTHR46797">
    <property type="entry name" value="HTH-TYPE TRANSCRIPTIONAL REGULATOR"/>
    <property type="match status" value="1"/>
</dbReference>
<dbReference type="SUPFAM" id="SSF47413">
    <property type="entry name" value="lambda repressor-like DNA-binding domains"/>
    <property type="match status" value="1"/>
</dbReference>
<dbReference type="CDD" id="cd02209">
    <property type="entry name" value="cupin_XRE_C"/>
    <property type="match status" value="1"/>
</dbReference>
<protein>
    <submittedName>
        <fullName evidence="3">Putative Xre family DNA-binding protein</fullName>
    </submittedName>
</protein>
<evidence type="ECO:0000313" key="4">
    <source>
        <dbReference type="Proteomes" id="UP000023561"/>
    </source>
</evidence>
<dbReference type="InterPro" id="IPR001387">
    <property type="entry name" value="Cro/C1-type_HTH"/>
</dbReference>
<dbReference type="GO" id="GO:0003700">
    <property type="term" value="F:DNA-binding transcription factor activity"/>
    <property type="evidence" value="ECO:0007669"/>
    <property type="project" value="TreeGrafter"/>
</dbReference>
<dbReference type="GO" id="GO:0003677">
    <property type="term" value="F:DNA binding"/>
    <property type="evidence" value="ECO:0007669"/>
    <property type="project" value="UniProtKB-KW"/>
</dbReference>
<feature type="domain" description="HTH cro/C1-type" evidence="2">
    <location>
        <begin position="8"/>
        <end position="62"/>
    </location>
</feature>
<dbReference type="Proteomes" id="UP000023561">
    <property type="component" value="Unassembled WGS sequence"/>
</dbReference>
<reference evidence="3 4" key="1">
    <citation type="submission" date="2014-04" db="EMBL/GenBank/DDBJ databases">
        <title>Whole genome shotgun sequence of Geobacillus caldoxylosilyticus NBRC 107762.</title>
        <authorList>
            <person name="Hosoyama A."/>
            <person name="Hosoyama Y."/>
            <person name="Katano-Makiyama Y."/>
            <person name="Tsuchikane K."/>
            <person name="Ohji S."/>
            <person name="Ichikawa N."/>
            <person name="Yamazoe A."/>
            <person name="Fujita N."/>
        </authorList>
    </citation>
    <scope>NUCLEOTIDE SEQUENCE [LARGE SCALE GENOMIC DNA]</scope>
    <source>
        <strain evidence="3 4">NBRC 107762</strain>
    </source>
</reference>
<dbReference type="InterPro" id="IPR050807">
    <property type="entry name" value="TransReg_Diox_bact_type"/>
</dbReference>
<name>A0A023DG56_9BACL</name>
<dbReference type="InterPro" id="IPR014710">
    <property type="entry name" value="RmlC-like_jellyroll"/>
</dbReference>
<dbReference type="AlphaFoldDB" id="A0A023DG56"/>
<dbReference type="InterPro" id="IPR010982">
    <property type="entry name" value="Lambda_DNA-bd_dom_sf"/>
</dbReference>
<organism evidence="3 4">
    <name type="scientific">Parageobacillus caldoxylosilyticus NBRC 107762</name>
    <dbReference type="NCBI Taxonomy" id="1220594"/>
    <lineage>
        <taxon>Bacteria</taxon>
        <taxon>Bacillati</taxon>
        <taxon>Bacillota</taxon>
        <taxon>Bacilli</taxon>
        <taxon>Bacillales</taxon>
        <taxon>Anoxybacillaceae</taxon>
        <taxon>Saccharococcus</taxon>
    </lineage>
</organism>
<dbReference type="Pfam" id="PF01381">
    <property type="entry name" value="HTH_3"/>
    <property type="match status" value="1"/>
</dbReference>
<evidence type="ECO:0000256" key="1">
    <source>
        <dbReference type="ARBA" id="ARBA00023125"/>
    </source>
</evidence>
<dbReference type="EMBL" id="BAWO01000034">
    <property type="protein sequence ID" value="GAJ40242.1"/>
    <property type="molecule type" value="Genomic_DNA"/>
</dbReference>
<dbReference type="SMART" id="SM00530">
    <property type="entry name" value="HTH_XRE"/>
    <property type="match status" value="1"/>
</dbReference>
<accession>A0A023DG56</accession>
<comment type="caution">
    <text evidence="3">The sequence shown here is derived from an EMBL/GenBank/DDBJ whole genome shotgun (WGS) entry which is preliminary data.</text>
</comment>
<keyword evidence="4" id="KW-1185">Reference proteome</keyword>